<evidence type="ECO:0000259" key="17">
    <source>
        <dbReference type="PROSITE" id="PS51192"/>
    </source>
</evidence>
<dbReference type="InterPro" id="IPR011115">
    <property type="entry name" value="SecA_DEAD"/>
</dbReference>
<dbReference type="InterPro" id="IPR036266">
    <property type="entry name" value="SecA_Wing/Scaffold_sf"/>
</dbReference>
<dbReference type="Gene3D" id="3.10.450.50">
    <property type="match status" value="1"/>
</dbReference>
<evidence type="ECO:0000256" key="8">
    <source>
        <dbReference type="ARBA" id="ARBA00022741"/>
    </source>
</evidence>
<feature type="domain" description="SecA family profile" evidence="18">
    <location>
        <begin position="1"/>
        <end position="650"/>
    </location>
</feature>
<dbReference type="InterPro" id="IPR011130">
    <property type="entry name" value="SecA_preprotein_X-link_dom"/>
</dbReference>
<dbReference type="SUPFAM" id="SSF81767">
    <property type="entry name" value="Pre-protein crosslinking domain of SecA"/>
    <property type="match status" value="1"/>
</dbReference>
<dbReference type="Pfam" id="PF07516">
    <property type="entry name" value="SecA_SW"/>
    <property type="match status" value="1"/>
</dbReference>
<dbReference type="EMBL" id="CP042430">
    <property type="protein sequence ID" value="QEC47749.1"/>
    <property type="molecule type" value="Genomic_DNA"/>
</dbReference>
<evidence type="ECO:0000256" key="5">
    <source>
        <dbReference type="ARBA" id="ARBA00022475"/>
    </source>
</evidence>
<dbReference type="PRINTS" id="PR00906">
    <property type="entry name" value="SECA"/>
</dbReference>
<comment type="subunit">
    <text evidence="15">Monomer and homodimer. Part of the essential Sec protein translocation apparatus which comprises SecA, SecYEG and auxiliary proteins SecDF. Other proteins may also be involved.</text>
</comment>
<reference evidence="19 20" key="1">
    <citation type="journal article" date="2018" name="J. Microbiol.">
        <title>Baekduia soli gen. nov., sp. nov., a novel bacterium isolated from the soil of Baekdu Mountain and proposal of a novel family name, Baekduiaceae fam. nov.</title>
        <authorList>
            <person name="An D.S."/>
            <person name="Siddiqi M.Z."/>
            <person name="Kim K.H."/>
            <person name="Yu H.S."/>
            <person name="Im W.T."/>
        </authorList>
    </citation>
    <scope>NUCLEOTIDE SEQUENCE [LARGE SCALE GENOMIC DNA]</scope>
    <source>
        <strain evidence="19 20">BR7-21</strain>
    </source>
</reference>
<keyword evidence="11 15" id="KW-0653">Protein transport</keyword>
<dbReference type="InterPro" id="IPR004027">
    <property type="entry name" value="SEC_C_motif"/>
</dbReference>
<dbReference type="GO" id="GO:0065002">
    <property type="term" value="P:intracellular protein transmembrane transport"/>
    <property type="evidence" value="ECO:0007669"/>
    <property type="project" value="UniProtKB-UniRule"/>
</dbReference>
<evidence type="ECO:0000256" key="16">
    <source>
        <dbReference type="RuleBase" id="RU003874"/>
    </source>
</evidence>
<sequence>MGLLDRALNIGESKQFRQYEKRVARIADFEPELELESDDELRERMDALRQHVRSQPDDDKIADALDEVLPECFAVVREVGRRTMAMRHFDVQLIGGMVLHGGQIAEMRTGEGKTLTGTLAVVLNSLAGKGVHVVTVNDYLARRDAEWMMPLYEACGVSVGILENQQDYEDKVQAYACDVTYGTNSEFGFDYLRDNMAQSIEEKVQHGGRIGEDGRPVATHFFAVVDEVDNILIDEARTPLIISGAPEQAADFYVQFAKLAKVMVPGKTPEGMDPRSRKDFVADFDFEFDEKHKTVAITEQGVAKAEKFLGIDHLYRAENGPLVNHLHQSLKAESLYKRDVDYAVIDGEVKIIDEFTGRILEGRRWSEGLHQAVEAKEGVAIQEENQTLATITYQNFFRMYSKLSGMTGTALTEATEFMKIYKLPVVQVPTNRPMVRQDRNDQVYKTKEGKWSALIREIQARHEAGQPILVGTISVETSEMISDRLRALGIGHSVLNAKPEHAAREADVVAEAGRSGSVTIATNMAGRGVDIKLGGNPEHQTEIELRNLGLKPGDPDYEERHAEVYAAIERRIEAEREKVLEAGGLFICGTERHESRRIDNQLRGRAGRQGDPGESRFFLSAEDDLVRLFAGDRIYKILDKLGTTDDEGNEEPIEAGMLTKQIEKAQKKVEEQNFLLRKRVLEYDDVMNEQRRVVYQYRDEVLEGRDMGAVAREQIGDVIRRVVDEHTASEFAEDWDVDALFTALADIFPTGFGPDRLDEVNERDELVQVLTADAMEYYERREEELGEELMRALERYLLLQIIDNKWREHLYDMDYLREGIHLRGFAQIDPLVAYKNEAFDLFTDLMNSIWADFARMIFHVEVEVEAEGGAPQVPAPAPGPVRGPGNVSYTGGVGTQQPSALAAAAAAGGAVATEGYAEVEGEDATPMVQQRRVDEHDTIGRNDPCWCGSGKKFKKCHGS</sequence>
<dbReference type="CDD" id="cd17928">
    <property type="entry name" value="DEXDc_SecA"/>
    <property type="match status" value="1"/>
</dbReference>
<comment type="subcellular location">
    <subcellularLocation>
        <location evidence="15">Cell membrane</location>
        <topology evidence="15">Peripheral membrane protein</topology>
        <orientation evidence="15">Cytoplasmic side</orientation>
    </subcellularLocation>
    <subcellularLocation>
        <location evidence="15">Cytoplasm</location>
    </subcellularLocation>
    <subcellularLocation>
        <location evidence="2">Membrane</location>
        <topology evidence="2">Peripheral membrane protein</topology>
    </subcellularLocation>
    <text evidence="15">Distribution is 50-50.</text>
</comment>
<dbReference type="Pfam" id="PF01043">
    <property type="entry name" value="SecA_PP_bind"/>
    <property type="match status" value="1"/>
</dbReference>
<keyword evidence="7" id="KW-0479">Metal-binding</keyword>
<dbReference type="GO" id="GO:0043952">
    <property type="term" value="P:protein transport by the Sec complex"/>
    <property type="evidence" value="ECO:0007669"/>
    <property type="project" value="UniProtKB-ARBA"/>
</dbReference>
<dbReference type="InterPro" id="IPR044722">
    <property type="entry name" value="SecA_SF2_C"/>
</dbReference>
<dbReference type="FunFam" id="3.40.50.300:FF:000113">
    <property type="entry name" value="Preprotein translocase subunit SecA"/>
    <property type="match status" value="1"/>
</dbReference>
<dbReference type="Pfam" id="PF21090">
    <property type="entry name" value="P-loop_SecA"/>
    <property type="match status" value="1"/>
</dbReference>
<evidence type="ECO:0000313" key="20">
    <source>
        <dbReference type="Proteomes" id="UP000321805"/>
    </source>
</evidence>
<dbReference type="GO" id="GO:0006605">
    <property type="term" value="P:protein targeting"/>
    <property type="evidence" value="ECO:0007669"/>
    <property type="project" value="UniProtKB-UniRule"/>
</dbReference>
<dbReference type="OrthoDB" id="9805579at2"/>
<keyword evidence="14 15" id="KW-0472">Membrane</keyword>
<keyword evidence="6 15" id="KW-0963">Cytoplasm</keyword>
<dbReference type="Pfam" id="PF07517">
    <property type="entry name" value="SecA_DEAD"/>
    <property type="match status" value="1"/>
</dbReference>
<dbReference type="PROSITE" id="PS51192">
    <property type="entry name" value="HELICASE_ATP_BIND_1"/>
    <property type="match status" value="1"/>
</dbReference>
<keyword evidence="12 15" id="KW-1278">Translocase</keyword>
<organism evidence="19 20">
    <name type="scientific">Baekduia soli</name>
    <dbReference type="NCBI Taxonomy" id="496014"/>
    <lineage>
        <taxon>Bacteria</taxon>
        <taxon>Bacillati</taxon>
        <taxon>Actinomycetota</taxon>
        <taxon>Thermoleophilia</taxon>
        <taxon>Solirubrobacterales</taxon>
        <taxon>Baekduiaceae</taxon>
        <taxon>Baekduia</taxon>
    </lineage>
</organism>
<evidence type="ECO:0000313" key="19">
    <source>
        <dbReference type="EMBL" id="QEC47749.1"/>
    </source>
</evidence>
<dbReference type="Proteomes" id="UP000321805">
    <property type="component" value="Chromosome"/>
</dbReference>
<dbReference type="CDD" id="cd18803">
    <property type="entry name" value="SF2_C_secA"/>
    <property type="match status" value="1"/>
</dbReference>
<dbReference type="GO" id="GO:0031522">
    <property type="term" value="C:cell envelope Sec protein transport complex"/>
    <property type="evidence" value="ECO:0007669"/>
    <property type="project" value="TreeGrafter"/>
</dbReference>
<evidence type="ECO:0000256" key="12">
    <source>
        <dbReference type="ARBA" id="ARBA00022967"/>
    </source>
</evidence>
<dbReference type="GO" id="GO:0008564">
    <property type="term" value="F:protein-exporting ATPase activity"/>
    <property type="evidence" value="ECO:0007669"/>
    <property type="project" value="UniProtKB-EC"/>
</dbReference>
<evidence type="ECO:0000256" key="15">
    <source>
        <dbReference type="HAMAP-Rule" id="MF_01382"/>
    </source>
</evidence>
<dbReference type="GO" id="GO:0046872">
    <property type="term" value="F:metal ion binding"/>
    <property type="evidence" value="ECO:0007669"/>
    <property type="project" value="UniProtKB-KW"/>
</dbReference>
<keyword evidence="10 15" id="KW-0067">ATP-binding</keyword>
<proteinExistence type="inferred from homology"/>
<keyword evidence="9" id="KW-0862">Zinc</keyword>
<dbReference type="Gene3D" id="3.40.50.300">
    <property type="entry name" value="P-loop containing nucleotide triphosphate hydrolases"/>
    <property type="match status" value="2"/>
</dbReference>
<dbReference type="GO" id="GO:0005886">
    <property type="term" value="C:plasma membrane"/>
    <property type="evidence" value="ECO:0007669"/>
    <property type="project" value="UniProtKB-SubCell"/>
</dbReference>
<dbReference type="AlphaFoldDB" id="A0A5B8U3V6"/>
<keyword evidence="20" id="KW-1185">Reference proteome</keyword>
<keyword evidence="4 15" id="KW-0813">Transport</keyword>
<dbReference type="PANTHER" id="PTHR30612">
    <property type="entry name" value="SECA INNER MEMBRANE COMPONENT OF SEC PROTEIN SECRETION SYSTEM"/>
    <property type="match status" value="1"/>
</dbReference>
<dbReference type="HAMAP" id="MF_01382">
    <property type="entry name" value="SecA"/>
    <property type="match status" value="1"/>
</dbReference>
<dbReference type="Pfam" id="PF02810">
    <property type="entry name" value="SEC-C"/>
    <property type="match status" value="1"/>
</dbReference>
<feature type="domain" description="Helicase ATP-binding" evidence="17">
    <location>
        <begin position="94"/>
        <end position="264"/>
    </location>
</feature>
<feature type="binding site" evidence="15">
    <location>
        <position position="92"/>
    </location>
    <ligand>
        <name>ATP</name>
        <dbReference type="ChEBI" id="CHEBI:30616"/>
    </ligand>
</feature>
<dbReference type="InterPro" id="IPR020937">
    <property type="entry name" value="SecA_CS"/>
</dbReference>
<dbReference type="SUPFAM" id="SSF81886">
    <property type="entry name" value="Helical scaffold and wing domains of SecA"/>
    <property type="match status" value="1"/>
</dbReference>
<comment type="catalytic activity">
    <reaction evidence="15">
        <text>ATP + H2O + cellular proteinSide 1 = ADP + phosphate + cellular proteinSide 2.</text>
        <dbReference type="EC" id="7.4.2.8"/>
    </reaction>
</comment>
<dbReference type="SMART" id="SM00958">
    <property type="entry name" value="SecA_PP_bind"/>
    <property type="match status" value="1"/>
</dbReference>
<evidence type="ECO:0000256" key="2">
    <source>
        <dbReference type="ARBA" id="ARBA00004170"/>
    </source>
</evidence>
<dbReference type="InterPro" id="IPR000185">
    <property type="entry name" value="SecA"/>
</dbReference>
<evidence type="ECO:0000256" key="1">
    <source>
        <dbReference type="ARBA" id="ARBA00001947"/>
    </source>
</evidence>
<accession>A0A5B8U3V6</accession>
<dbReference type="Gene3D" id="3.90.1440.10">
    <property type="entry name" value="SecA, preprotein cross-linking domain"/>
    <property type="match status" value="1"/>
</dbReference>
<evidence type="ECO:0000256" key="13">
    <source>
        <dbReference type="ARBA" id="ARBA00023010"/>
    </source>
</evidence>
<evidence type="ECO:0000256" key="10">
    <source>
        <dbReference type="ARBA" id="ARBA00022840"/>
    </source>
</evidence>
<dbReference type="Gene3D" id="1.10.3060.10">
    <property type="entry name" value="Helical scaffold and wing domains of SecA"/>
    <property type="match status" value="1"/>
</dbReference>
<comment type="similarity">
    <text evidence="3 15 16">Belongs to the SecA family.</text>
</comment>
<dbReference type="InterPro" id="IPR014001">
    <property type="entry name" value="Helicase_ATP-bd"/>
</dbReference>
<dbReference type="InterPro" id="IPR014018">
    <property type="entry name" value="SecA_motor_DEAD"/>
</dbReference>
<comment type="cofactor">
    <cofactor evidence="1">
        <name>Zn(2+)</name>
        <dbReference type="ChEBI" id="CHEBI:29105"/>
    </cofactor>
</comment>
<dbReference type="GO" id="GO:0005829">
    <property type="term" value="C:cytosol"/>
    <property type="evidence" value="ECO:0007669"/>
    <property type="project" value="TreeGrafter"/>
</dbReference>
<evidence type="ECO:0000259" key="18">
    <source>
        <dbReference type="PROSITE" id="PS51196"/>
    </source>
</evidence>
<keyword evidence="13 15" id="KW-0811">Translocation</keyword>
<evidence type="ECO:0000256" key="4">
    <source>
        <dbReference type="ARBA" id="ARBA00022448"/>
    </source>
</evidence>
<evidence type="ECO:0000256" key="6">
    <source>
        <dbReference type="ARBA" id="ARBA00022490"/>
    </source>
</evidence>
<dbReference type="FunFam" id="3.90.1440.10:FF:000002">
    <property type="entry name" value="Protein translocase subunit SecA"/>
    <property type="match status" value="1"/>
</dbReference>
<dbReference type="InterPro" id="IPR011116">
    <property type="entry name" value="SecA_Wing/Scaffold"/>
</dbReference>
<dbReference type="EC" id="7.4.2.8" evidence="15"/>
<comment type="function">
    <text evidence="15">Part of the Sec protein translocase complex. Interacts with the SecYEG preprotein conducting channel. Has a central role in coupling the hydrolysis of ATP to the transfer of proteins into and across the cell membrane, serving as an ATP-driven molecular motor driving the stepwise translocation of polypeptide chains across the membrane.</text>
</comment>
<evidence type="ECO:0000256" key="11">
    <source>
        <dbReference type="ARBA" id="ARBA00022927"/>
    </source>
</evidence>
<dbReference type="KEGG" id="bsol:FSW04_09290"/>
<evidence type="ECO:0000256" key="3">
    <source>
        <dbReference type="ARBA" id="ARBA00007650"/>
    </source>
</evidence>
<dbReference type="InterPro" id="IPR036670">
    <property type="entry name" value="SecA_X-link_sf"/>
</dbReference>
<keyword evidence="8 15" id="KW-0547">Nucleotide-binding</keyword>
<dbReference type="GO" id="GO:0017038">
    <property type="term" value="P:protein import"/>
    <property type="evidence" value="ECO:0007669"/>
    <property type="project" value="InterPro"/>
</dbReference>
<gene>
    <name evidence="15 19" type="primary">secA</name>
    <name evidence="19" type="ORF">FSW04_09290</name>
</gene>
<dbReference type="SUPFAM" id="SSF52540">
    <property type="entry name" value="P-loop containing nucleoside triphosphate hydrolases"/>
    <property type="match status" value="2"/>
</dbReference>
<dbReference type="InterPro" id="IPR027417">
    <property type="entry name" value="P-loop_NTPase"/>
</dbReference>
<feature type="binding site" evidence="15">
    <location>
        <position position="530"/>
    </location>
    <ligand>
        <name>ATP</name>
        <dbReference type="ChEBI" id="CHEBI:30616"/>
    </ligand>
</feature>
<dbReference type="NCBIfam" id="NF009538">
    <property type="entry name" value="PRK12904.1"/>
    <property type="match status" value="1"/>
</dbReference>
<protein>
    <recommendedName>
        <fullName evidence="15 16">Protein translocase subunit SecA</fullName>
        <ecNumber evidence="15">7.4.2.8</ecNumber>
    </recommendedName>
</protein>
<keyword evidence="5 15" id="KW-1003">Cell membrane</keyword>
<evidence type="ECO:0000256" key="14">
    <source>
        <dbReference type="ARBA" id="ARBA00023136"/>
    </source>
</evidence>
<dbReference type="PANTHER" id="PTHR30612:SF0">
    <property type="entry name" value="CHLOROPLAST PROTEIN-TRANSPORTING ATPASE"/>
    <property type="match status" value="1"/>
</dbReference>
<dbReference type="GO" id="GO:0005524">
    <property type="term" value="F:ATP binding"/>
    <property type="evidence" value="ECO:0007669"/>
    <property type="project" value="UniProtKB-UniRule"/>
</dbReference>
<name>A0A5B8U3V6_9ACTN</name>
<dbReference type="PROSITE" id="PS51196">
    <property type="entry name" value="SECA_MOTOR_DEAD"/>
    <property type="match status" value="1"/>
</dbReference>
<dbReference type="SMART" id="SM00957">
    <property type="entry name" value="SecA_DEAD"/>
    <property type="match status" value="1"/>
</dbReference>
<dbReference type="PROSITE" id="PS01312">
    <property type="entry name" value="SECA"/>
    <property type="match status" value="1"/>
</dbReference>
<dbReference type="NCBIfam" id="TIGR00963">
    <property type="entry name" value="secA"/>
    <property type="match status" value="1"/>
</dbReference>
<evidence type="ECO:0000256" key="9">
    <source>
        <dbReference type="ARBA" id="ARBA00022833"/>
    </source>
</evidence>
<feature type="binding site" evidence="15">
    <location>
        <begin position="110"/>
        <end position="114"/>
    </location>
    <ligand>
        <name>ATP</name>
        <dbReference type="ChEBI" id="CHEBI:30616"/>
    </ligand>
</feature>
<dbReference type="RefSeq" id="WP_146918557.1">
    <property type="nucleotide sequence ID" value="NZ_CP042430.1"/>
</dbReference>
<evidence type="ECO:0000256" key="7">
    <source>
        <dbReference type="ARBA" id="ARBA00022723"/>
    </source>
</evidence>